<accession>A0A3A9AU45</accession>
<dbReference type="SUPFAM" id="SSF46689">
    <property type="entry name" value="Homeodomain-like"/>
    <property type="match status" value="2"/>
</dbReference>
<name>A0A3A9AU45_9FIRM</name>
<feature type="transmembrane region" description="Helical" evidence="4">
    <location>
        <begin position="298"/>
        <end position="321"/>
    </location>
</feature>
<dbReference type="AlphaFoldDB" id="A0A3A9AU45"/>
<evidence type="ECO:0000256" key="3">
    <source>
        <dbReference type="ARBA" id="ARBA00023163"/>
    </source>
</evidence>
<feature type="domain" description="HTH araC/xylS-type" evidence="5">
    <location>
        <begin position="646"/>
        <end position="745"/>
    </location>
</feature>
<dbReference type="OrthoDB" id="2058434at2"/>
<dbReference type="InterPro" id="IPR018060">
    <property type="entry name" value="HTH_AraC"/>
</dbReference>
<protein>
    <submittedName>
        <fullName evidence="6">AraC family transcriptional regulator</fullName>
    </submittedName>
</protein>
<keyword evidence="4" id="KW-0472">Membrane</keyword>
<evidence type="ECO:0000313" key="7">
    <source>
        <dbReference type="Proteomes" id="UP000280696"/>
    </source>
</evidence>
<evidence type="ECO:0000256" key="4">
    <source>
        <dbReference type="SAM" id="Phobius"/>
    </source>
</evidence>
<dbReference type="Gene3D" id="1.10.10.60">
    <property type="entry name" value="Homeodomain-like"/>
    <property type="match status" value="2"/>
</dbReference>
<dbReference type="RefSeq" id="WP_120471307.1">
    <property type="nucleotide sequence ID" value="NZ_RAYQ01000018.1"/>
</dbReference>
<dbReference type="PANTHER" id="PTHR43280">
    <property type="entry name" value="ARAC-FAMILY TRANSCRIPTIONAL REGULATOR"/>
    <property type="match status" value="1"/>
</dbReference>
<evidence type="ECO:0000313" key="6">
    <source>
        <dbReference type="EMBL" id="RKI89875.1"/>
    </source>
</evidence>
<dbReference type="PANTHER" id="PTHR43280:SF28">
    <property type="entry name" value="HTH-TYPE TRANSCRIPTIONAL ACTIVATOR RHAS"/>
    <property type="match status" value="1"/>
</dbReference>
<dbReference type="GO" id="GO:0003700">
    <property type="term" value="F:DNA-binding transcription factor activity"/>
    <property type="evidence" value="ECO:0007669"/>
    <property type="project" value="InterPro"/>
</dbReference>
<keyword evidence="3" id="KW-0804">Transcription</keyword>
<keyword evidence="1" id="KW-0805">Transcription regulation</keyword>
<comment type="caution">
    <text evidence="6">The sequence shown here is derived from an EMBL/GenBank/DDBJ whole genome shotgun (WGS) entry which is preliminary data.</text>
</comment>
<organism evidence="6 7">
    <name type="scientific">Parablautia intestinalis</name>
    <dbReference type="NCBI Taxonomy" id="2320100"/>
    <lineage>
        <taxon>Bacteria</taxon>
        <taxon>Bacillati</taxon>
        <taxon>Bacillota</taxon>
        <taxon>Clostridia</taxon>
        <taxon>Lachnospirales</taxon>
        <taxon>Lachnospiraceae</taxon>
        <taxon>Parablautia</taxon>
    </lineage>
</organism>
<gene>
    <name evidence="6" type="ORF">D7V94_15830</name>
</gene>
<dbReference type="GO" id="GO:0043565">
    <property type="term" value="F:sequence-specific DNA binding"/>
    <property type="evidence" value="ECO:0007669"/>
    <property type="project" value="InterPro"/>
</dbReference>
<evidence type="ECO:0000256" key="2">
    <source>
        <dbReference type="ARBA" id="ARBA00023125"/>
    </source>
</evidence>
<dbReference type="PROSITE" id="PS00041">
    <property type="entry name" value="HTH_ARAC_FAMILY_1"/>
    <property type="match status" value="1"/>
</dbReference>
<dbReference type="SMART" id="SM00342">
    <property type="entry name" value="HTH_ARAC"/>
    <property type="match status" value="1"/>
</dbReference>
<keyword evidence="7" id="KW-1185">Reference proteome</keyword>
<proteinExistence type="predicted"/>
<dbReference type="PROSITE" id="PS01124">
    <property type="entry name" value="HTH_ARAC_FAMILY_2"/>
    <property type="match status" value="1"/>
</dbReference>
<keyword evidence="2" id="KW-0238">DNA-binding</keyword>
<dbReference type="Proteomes" id="UP000280696">
    <property type="component" value="Unassembled WGS sequence"/>
</dbReference>
<keyword evidence="4" id="KW-1133">Transmembrane helix</keyword>
<keyword evidence="4" id="KW-0812">Transmembrane</keyword>
<evidence type="ECO:0000256" key="1">
    <source>
        <dbReference type="ARBA" id="ARBA00023015"/>
    </source>
</evidence>
<feature type="transmembrane region" description="Helical" evidence="4">
    <location>
        <begin position="14"/>
        <end position="37"/>
    </location>
</feature>
<sequence>MRNGKKYQTKHKMFVSYVIVPVSILLVISSLFSLVYYRISHDSMLAFENSTSETVDNELKNIMDNLIKSSAQYAMTPWVKRLKYMQRTPRLMEENITASDISDYAGMLTLTEINDNMIESIYIYYSLGNFGISSYGKTGWERYLDLNQIQCREEEFISGEMLDKNNQKLIFHDVSLVKNGRRIKGFFLIQTIPLENMYSGEVNILFFVPYENIYSYISNFTDEGTRYLYLTDGERVIYDNGQEEQILAVGESIEYLKSGEKNYYYSIELRHYAAEYTKVGMEIGVLQILGNDFLYRDFLLFAEWILAGCLILLGLILLVAYRMTKYSYQPLEHIMDMLLEEDYGDSINEYQIIEKALEELDSQKKRLEVTVFEQNPLIEQYILHALLNSNKPQANEVKYINTIRQYSLYRALVLKDSSEVRQYIREIDSCLAIYPQIHAAFLEENNYYIWILSYGDEELIEEISEILSQTFSESGYEDTALGMSRVHEDILHLLSAYNQAVRALEYAFFYPEKKIISMEENYIEERERSCASFEIDKKWMDELKKAVIEMDAEKFVRQYQEILAYNFRSITLNKEAFFIGIRRLNNGIPDLFEGSDRGNITEQMELLNPENYRSMRSYLQTFERKAGAMMQRCGARENPVYYARNEIIRNYVEEHLTDANLSLNETAKLMHYTPTYFGKYFKEQFGCTFQKYVASRRIESAKKYLLKGNMSVQEIALKCGFTNDVTFRRTFKMYVGATPSQFEKENIM</sequence>
<dbReference type="EMBL" id="RAYQ01000018">
    <property type="protein sequence ID" value="RKI89875.1"/>
    <property type="molecule type" value="Genomic_DNA"/>
</dbReference>
<reference evidence="6 7" key="1">
    <citation type="submission" date="2018-09" db="EMBL/GenBank/DDBJ databases">
        <title>Murine metabolic-syndrome-specific gut microbial biobank.</title>
        <authorList>
            <person name="Liu C."/>
        </authorList>
    </citation>
    <scope>NUCLEOTIDE SEQUENCE [LARGE SCALE GENOMIC DNA]</scope>
    <source>
        <strain evidence="6 7">0.1xD8-82</strain>
    </source>
</reference>
<evidence type="ECO:0000259" key="5">
    <source>
        <dbReference type="PROSITE" id="PS01124"/>
    </source>
</evidence>
<dbReference type="InterPro" id="IPR018062">
    <property type="entry name" value="HTH_AraC-typ_CS"/>
</dbReference>
<dbReference type="InterPro" id="IPR009057">
    <property type="entry name" value="Homeodomain-like_sf"/>
</dbReference>
<dbReference type="Pfam" id="PF12833">
    <property type="entry name" value="HTH_18"/>
    <property type="match status" value="1"/>
</dbReference>